<keyword evidence="6 8" id="KW-1133">Transmembrane helix</keyword>
<feature type="transmembrane region" description="Helical" evidence="8">
    <location>
        <begin position="190"/>
        <end position="211"/>
    </location>
</feature>
<dbReference type="Gene3D" id="1.10.3470.10">
    <property type="entry name" value="ABC transporter involved in vitamin B12 uptake, BtuC"/>
    <property type="match status" value="1"/>
</dbReference>
<sequence length="333" mass="36074">MPSDSALPHTTVPKPRLSQQTKRLTLLALLAVFAVGLFLTLGVPSGAWEFALSFRAGKLAGLILVAFAIAASTQLFHAATRNQILTPAIMGFDALYMMIQTLLVFGLGSMAMLDIDPMTKFAAETFVMMAFSTGLFLWLFTAKSRDLHLLVLVGIIFGTLFRSLSNFIARMIDPNEFVVVQGAMFARFNSVNIDLLWVAIALTALTLPVLWHMRHQFDVLALGRETAIGLGLHYRRVMLSAFAIIGLLVSVSTALVGPVTFFGLLVVHLAYRLLPGARFAPTLLASSLVAIVTLVGGQAIYEHVLGLQGTLSVVIDALGGITFLYLLLKGVRR</sequence>
<dbReference type="InterPro" id="IPR037294">
    <property type="entry name" value="ABC_BtuC-like"/>
</dbReference>
<keyword evidence="4" id="KW-1003">Cell membrane</keyword>
<evidence type="ECO:0000256" key="5">
    <source>
        <dbReference type="ARBA" id="ARBA00022692"/>
    </source>
</evidence>
<dbReference type="InterPro" id="IPR000522">
    <property type="entry name" value="ABC_transptr_permease_BtuC"/>
</dbReference>
<evidence type="ECO:0000313" key="10">
    <source>
        <dbReference type="Proteomes" id="UP000183299"/>
    </source>
</evidence>
<feature type="transmembrane region" description="Helical" evidence="8">
    <location>
        <begin position="24"/>
        <end position="47"/>
    </location>
</feature>
<feature type="transmembrane region" description="Helical" evidence="8">
    <location>
        <begin position="241"/>
        <end position="267"/>
    </location>
</feature>
<dbReference type="EMBL" id="FORY01000009">
    <property type="protein sequence ID" value="SFJ73895.1"/>
    <property type="molecule type" value="Genomic_DNA"/>
</dbReference>
<dbReference type="RefSeq" id="WP_066601057.1">
    <property type="nucleotide sequence ID" value="NZ_LRUD01000018.1"/>
</dbReference>
<comment type="similarity">
    <text evidence="2">Belongs to the binding-protein-dependent transport system permease family. FecCD subfamily.</text>
</comment>
<proteinExistence type="inferred from homology"/>
<keyword evidence="3" id="KW-0813">Transport</keyword>
<evidence type="ECO:0000256" key="8">
    <source>
        <dbReference type="SAM" id="Phobius"/>
    </source>
</evidence>
<keyword evidence="7 8" id="KW-0472">Membrane</keyword>
<dbReference type="GO" id="GO:0033214">
    <property type="term" value="P:siderophore-iron import into cell"/>
    <property type="evidence" value="ECO:0007669"/>
    <property type="project" value="TreeGrafter"/>
</dbReference>
<feature type="transmembrane region" description="Helical" evidence="8">
    <location>
        <begin position="307"/>
        <end position="328"/>
    </location>
</feature>
<dbReference type="PANTHER" id="PTHR30472">
    <property type="entry name" value="FERRIC ENTEROBACTIN TRANSPORT SYSTEM PERMEASE PROTEIN"/>
    <property type="match status" value="1"/>
</dbReference>
<evidence type="ECO:0000256" key="7">
    <source>
        <dbReference type="ARBA" id="ARBA00023136"/>
    </source>
</evidence>
<reference evidence="9 10" key="1">
    <citation type="submission" date="2016-10" db="EMBL/GenBank/DDBJ databases">
        <authorList>
            <person name="de Groot N.N."/>
        </authorList>
    </citation>
    <scope>NUCLEOTIDE SEQUENCE [LARGE SCALE GENOMIC DNA]</scope>
    <source>
        <strain evidence="9 10">CGMCC 1.8891</strain>
    </source>
</reference>
<dbReference type="Pfam" id="PF01032">
    <property type="entry name" value="FecCD"/>
    <property type="match status" value="1"/>
</dbReference>
<feature type="transmembrane region" description="Helical" evidence="8">
    <location>
        <begin position="121"/>
        <end position="141"/>
    </location>
</feature>
<evidence type="ECO:0000256" key="1">
    <source>
        <dbReference type="ARBA" id="ARBA00004651"/>
    </source>
</evidence>
<evidence type="ECO:0000256" key="6">
    <source>
        <dbReference type="ARBA" id="ARBA00022989"/>
    </source>
</evidence>
<comment type="subcellular location">
    <subcellularLocation>
        <location evidence="1">Cell membrane</location>
        <topology evidence="1">Multi-pass membrane protein</topology>
    </subcellularLocation>
</comment>
<dbReference type="PANTHER" id="PTHR30472:SF19">
    <property type="entry name" value="PETROBACTIN IMPORT SYSTEM PERMEASE PROTEIN YCLO"/>
    <property type="match status" value="1"/>
</dbReference>
<feature type="transmembrane region" description="Helical" evidence="8">
    <location>
        <begin position="59"/>
        <end position="78"/>
    </location>
</feature>
<feature type="transmembrane region" description="Helical" evidence="8">
    <location>
        <begin position="279"/>
        <end position="301"/>
    </location>
</feature>
<evidence type="ECO:0000256" key="3">
    <source>
        <dbReference type="ARBA" id="ARBA00022448"/>
    </source>
</evidence>
<protein>
    <submittedName>
        <fullName evidence="9">Iron complex transport system permease protein</fullName>
    </submittedName>
</protein>
<evidence type="ECO:0000313" key="9">
    <source>
        <dbReference type="EMBL" id="SFJ73895.1"/>
    </source>
</evidence>
<feature type="transmembrane region" description="Helical" evidence="8">
    <location>
        <begin position="84"/>
        <end position="109"/>
    </location>
</feature>
<evidence type="ECO:0000256" key="2">
    <source>
        <dbReference type="ARBA" id="ARBA00007935"/>
    </source>
</evidence>
<name>A0A1I3TSY5_9RHOB</name>
<organism evidence="9 10">
    <name type="scientific">Celeribacter halophilus</name>
    <dbReference type="NCBI Taxonomy" id="576117"/>
    <lineage>
        <taxon>Bacteria</taxon>
        <taxon>Pseudomonadati</taxon>
        <taxon>Pseudomonadota</taxon>
        <taxon>Alphaproteobacteria</taxon>
        <taxon>Rhodobacterales</taxon>
        <taxon>Roseobacteraceae</taxon>
        <taxon>Celeribacter</taxon>
    </lineage>
</organism>
<dbReference type="GO" id="GO:0022857">
    <property type="term" value="F:transmembrane transporter activity"/>
    <property type="evidence" value="ECO:0007669"/>
    <property type="project" value="InterPro"/>
</dbReference>
<dbReference type="STRING" id="576117.SAMN04488138_10965"/>
<dbReference type="GO" id="GO:0005886">
    <property type="term" value="C:plasma membrane"/>
    <property type="evidence" value="ECO:0007669"/>
    <property type="project" value="UniProtKB-SubCell"/>
</dbReference>
<dbReference type="Proteomes" id="UP000183299">
    <property type="component" value="Unassembled WGS sequence"/>
</dbReference>
<keyword evidence="10" id="KW-1185">Reference proteome</keyword>
<accession>A0A1I3TSY5</accession>
<keyword evidence="5 8" id="KW-0812">Transmembrane</keyword>
<dbReference type="AlphaFoldDB" id="A0A1I3TSY5"/>
<feature type="transmembrane region" description="Helical" evidence="8">
    <location>
        <begin position="147"/>
        <end position="169"/>
    </location>
</feature>
<dbReference type="OrthoDB" id="9796260at2"/>
<gene>
    <name evidence="9" type="ORF">SAMN04488138_10965</name>
</gene>
<dbReference type="SUPFAM" id="SSF81345">
    <property type="entry name" value="ABC transporter involved in vitamin B12 uptake, BtuC"/>
    <property type="match status" value="1"/>
</dbReference>
<dbReference type="GeneID" id="98665614"/>
<evidence type="ECO:0000256" key="4">
    <source>
        <dbReference type="ARBA" id="ARBA00022475"/>
    </source>
</evidence>